<proteinExistence type="predicted"/>
<dbReference type="EMBL" id="BARU01019469">
    <property type="protein sequence ID" value="GAH53066.1"/>
    <property type="molecule type" value="Genomic_DNA"/>
</dbReference>
<evidence type="ECO:0000313" key="1">
    <source>
        <dbReference type="EMBL" id="GAH53066.1"/>
    </source>
</evidence>
<protein>
    <submittedName>
        <fullName evidence="1">Uncharacterized protein</fullName>
    </submittedName>
</protein>
<gene>
    <name evidence="1" type="ORF">S03H2_32056</name>
</gene>
<dbReference type="AlphaFoldDB" id="X1G585"/>
<accession>X1G585</accession>
<comment type="caution">
    <text evidence="1">The sequence shown here is derived from an EMBL/GenBank/DDBJ whole genome shotgun (WGS) entry which is preliminary data.</text>
</comment>
<name>X1G585_9ZZZZ</name>
<reference evidence="1" key="1">
    <citation type="journal article" date="2014" name="Front. Microbiol.">
        <title>High frequency of phylogenetically diverse reductive dehalogenase-homologous genes in deep subseafloor sedimentary metagenomes.</title>
        <authorList>
            <person name="Kawai M."/>
            <person name="Futagami T."/>
            <person name="Toyoda A."/>
            <person name="Takaki Y."/>
            <person name="Nishi S."/>
            <person name="Hori S."/>
            <person name="Arai W."/>
            <person name="Tsubouchi T."/>
            <person name="Morono Y."/>
            <person name="Uchiyama I."/>
            <person name="Ito T."/>
            <person name="Fujiyama A."/>
            <person name="Inagaki F."/>
            <person name="Takami H."/>
        </authorList>
    </citation>
    <scope>NUCLEOTIDE SEQUENCE</scope>
    <source>
        <strain evidence="1">Expedition CK06-06</strain>
    </source>
</reference>
<sequence>HLIVTQLNLDIREFPKLKADNLKNTNLVRVSIKARSK</sequence>
<feature type="non-terminal residue" evidence="1">
    <location>
        <position position="1"/>
    </location>
</feature>
<organism evidence="1">
    <name type="scientific">marine sediment metagenome</name>
    <dbReference type="NCBI Taxonomy" id="412755"/>
    <lineage>
        <taxon>unclassified sequences</taxon>
        <taxon>metagenomes</taxon>
        <taxon>ecological metagenomes</taxon>
    </lineage>
</organism>